<name>A0A1W9YP90_MYCBA</name>
<comment type="caution">
    <text evidence="1">The sequence shown here is derived from an EMBL/GenBank/DDBJ whole genome shotgun (WGS) entry which is preliminary data.</text>
</comment>
<accession>A0A1W9YP90</accession>
<reference evidence="1 2" key="1">
    <citation type="submission" date="2017-02" db="EMBL/GenBank/DDBJ databases">
        <title>The new phylogeny of genus Mycobacterium.</title>
        <authorList>
            <person name="Tortoli E."/>
            <person name="Trovato A."/>
            <person name="Cirillo D.M."/>
        </authorList>
    </citation>
    <scope>NUCLEOTIDE SEQUENCE [LARGE SCALE GENOMIC DNA]</scope>
    <source>
        <strain evidence="1 2">DSM 45578</strain>
    </source>
</reference>
<proteinExistence type="predicted"/>
<dbReference type="InterPro" id="IPR019639">
    <property type="entry name" value="DUF2505"/>
</dbReference>
<sequence>MPRTHDMAAAYGCSVAQLFEAFSDRTYWIERLEKSGCDAVNLDELTTRPDGGLDIATTQIVRFARLPGVVAQFHSGDLTLVRTESWEPIVDGRTSGTITGAVPGAPVRVTGAAALRDSADDAQLDVHVVIEVRIPLVGGKIESFIGGQLAEMVRLEQEFTTEWIREHI</sequence>
<dbReference type="Pfam" id="PF10698">
    <property type="entry name" value="DUF2505"/>
    <property type="match status" value="1"/>
</dbReference>
<keyword evidence="2" id="KW-1185">Reference proteome</keyword>
<dbReference type="EMBL" id="MVHJ01000038">
    <property type="protein sequence ID" value="ORA01885.1"/>
    <property type="molecule type" value="Genomic_DNA"/>
</dbReference>
<gene>
    <name evidence="1" type="ORF">BST17_26020</name>
</gene>
<evidence type="ECO:0000313" key="2">
    <source>
        <dbReference type="Proteomes" id="UP000192366"/>
    </source>
</evidence>
<organism evidence="1 2">
    <name type="scientific">Mycolicibacterium bacteremicum</name>
    <name type="common">Mycobacterium bacteremicum</name>
    <dbReference type="NCBI Taxonomy" id="564198"/>
    <lineage>
        <taxon>Bacteria</taxon>
        <taxon>Bacillati</taxon>
        <taxon>Actinomycetota</taxon>
        <taxon>Actinomycetes</taxon>
        <taxon>Mycobacteriales</taxon>
        <taxon>Mycobacteriaceae</taxon>
        <taxon>Mycolicibacterium</taxon>
    </lineage>
</organism>
<protein>
    <recommendedName>
        <fullName evidence="3">DUF2505 domain-containing protein</fullName>
    </recommendedName>
</protein>
<dbReference type="AlphaFoldDB" id="A0A1W9YP90"/>
<dbReference type="RefSeq" id="WP_083061809.1">
    <property type="nucleotide sequence ID" value="NZ_JACKVM010000008.1"/>
</dbReference>
<dbReference type="Proteomes" id="UP000192366">
    <property type="component" value="Unassembled WGS sequence"/>
</dbReference>
<evidence type="ECO:0000313" key="1">
    <source>
        <dbReference type="EMBL" id="ORA01885.1"/>
    </source>
</evidence>
<evidence type="ECO:0008006" key="3">
    <source>
        <dbReference type="Google" id="ProtNLM"/>
    </source>
</evidence>
<dbReference type="STRING" id="564198.BST17_26020"/>